<name>A0A9P6IYM5_9FUNG</name>
<accession>A0A9P6IYM5</accession>
<evidence type="ECO:0000313" key="2">
    <source>
        <dbReference type="Proteomes" id="UP000749646"/>
    </source>
</evidence>
<dbReference type="EMBL" id="JAAAHW010006930">
    <property type="protein sequence ID" value="KAF9953157.1"/>
    <property type="molecule type" value="Genomic_DNA"/>
</dbReference>
<dbReference type="AlphaFoldDB" id="A0A9P6IYM5"/>
<dbReference type="Pfam" id="PF12505">
    <property type="entry name" value="DUF3712"/>
    <property type="match status" value="1"/>
</dbReference>
<protein>
    <submittedName>
        <fullName evidence="1">Uncharacterized protein</fullName>
    </submittedName>
</protein>
<gene>
    <name evidence="1" type="ORF">BGZ65_004848</name>
</gene>
<sequence length="166" mass="17885">HIFTIRGSADVTVSTSGGPFIQKSFQITNVGFESSITLKGCSSFPKIDYLSQESLTFDSNTGVFTLTSLVNVYNPSQFGFDLGEVSLETVKNSLVIGITVLKDMKLNMGDNHLTAITTSTSKEVYEALINTGDTFTLQGFKGSSANLILVEGLKAFKVQVVVPKQN</sequence>
<keyword evidence="2" id="KW-1185">Reference proteome</keyword>
<reference evidence="1" key="1">
    <citation type="journal article" date="2020" name="Fungal Divers.">
        <title>Resolving the Mortierellaceae phylogeny through synthesis of multi-gene phylogenetics and phylogenomics.</title>
        <authorList>
            <person name="Vandepol N."/>
            <person name="Liber J."/>
            <person name="Desiro A."/>
            <person name="Na H."/>
            <person name="Kennedy M."/>
            <person name="Barry K."/>
            <person name="Grigoriev I.V."/>
            <person name="Miller A.N."/>
            <person name="O'Donnell K."/>
            <person name="Stajich J.E."/>
            <person name="Bonito G."/>
        </authorList>
    </citation>
    <scope>NUCLEOTIDE SEQUENCE</scope>
    <source>
        <strain evidence="1">MES-2147</strain>
    </source>
</reference>
<feature type="non-terminal residue" evidence="1">
    <location>
        <position position="1"/>
    </location>
</feature>
<proteinExistence type="predicted"/>
<organism evidence="1 2">
    <name type="scientific">Modicella reniformis</name>
    <dbReference type="NCBI Taxonomy" id="1440133"/>
    <lineage>
        <taxon>Eukaryota</taxon>
        <taxon>Fungi</taxon>
        <taxon>Fungi incertae sedis</taxon>
        <taxon>Mucoromycota</taxon>
        <taxon>Mortierellomycotina</taxon>
        <taxon>Mortierellomycetes</taxon>
        <taxon>Mortierellales</taxon>
        <taxon>Mortierellaceae</taxon>
        <taxon>Modicella</taxon>
    </lineage>
</organism>
<dbReference type="Proteomes" id="UP000749646">
    <property type="component" value="Unassembled WGS sequence"/>
</dbReference>
<evidence type="ECO:0000313" key="1">
    <source>
        <dbReference type="EMBL" id="KAF9953157.1"/>
    </source>
</evidence>
<dbReference type="InterPro" id="IPR022185">
    <property type="entry name" value="DUF3712"/>
</dbReference>
<dbReference type="OrthoDB" id="2394524at2759"/>
<comment type="caution">
    <text evidence="1">The sequence shown here is derived from an EMBL/GenBank/DDBJ whole genome shotgun (WGS) entry which is preliminary data.</text>
</comment>